<dbReference type="Pfam" id="PF01381">
    <property type="entry name" value="HTH_3"/>
    <property type="match status" value="1"/>
</dbReference>
<gene>
    <name evidence="2" type="ORF">BJF95_21225</name>
</gene>
<sequence>MGQGDKSGILTPALCRAARGMLNWTQIELAEHSHVSRSTIRDFEGDRHDIHRTTAEQLRLALETGGVAFMDAPGYGLGVFLKNRPVTGPIVDL</sequence>
<feature type="domain" description="HTH cro/C1-type" evidence="1">
    <location>
        <begin position="16"/>
        <end position="69"/>
    </location>
</feature>
<accession>A0A1Q8ZND1</accession>
<dbReference type="InterPro" id="IPR001387">
    <property type="entry name" value="Cro/C1-type_HTH"/>
</dbReference>
<name>A0A1Q8ZND1_9HYPH</name>
<dbReference type="InterPro" id="IPR010982">
    <property type="entry name" value="Lambda_DNA-bd_dom_sf"/>
</dbReference>
<evidence type="ECO:0000313" key="3">
    <source>
        <dbReference type="Proteomes" id="UP000186894"/>
    </source>
</evidence>
<protein>
    <submittedName>
        <fullName evidence="2">Transcriptional regulator</fullName>
    </submittedName>
</protein>
<keyword evidence="3" id="KW-1185">Reference proteome</keyword>
<dbReference type="CDD" id="cd00093">
    <property type="entry name" value="HTH_XRE"/>
    <property type="match status" value="1"/>
</dbReference>
<dbReference type="PROSITE" id="PS50943">
    <property type="entry name" value="HTH_CROC1"/>
    <property type="match status" value="1"/>
</dbReference>
<dbReference type="STRING" id="1867956.BJF95_21225"/>
<dbReference type="OrthoDB" id="4419620at2"/>
<dbReference type="Proteomes" id="UP000186894">
    <property type="component" value="Unassembled WGS sequence"/>
</dbReference>
<comment type="caution">
    <text evidence="2">The sequence shown here is derived from an EMBL/GenBank/DDBJ whole genome shotgun (WGS) entry which is preliminary data.</text>
</comment>
<dbReference type="Gene3D" id="1.10.260.40">
    <property type="entry name" value="lambda repressor-like DNA-binding domains"/>
    <property type="match status" value="1"/>
</dbReference>
<proteinExistence type="predicted"/>
<dbReference type="SUPFAM" id="SSF47413">
    <property type="entry name" value="lambda repressor-like DNA-binding domains"/>
    <property type="match status" value="1"/>
</dbReference>
<dbReference type="AlphaFoldDB" id="A0A1Q8ZND1"/>
<dbReference type="EMBL" id="MKIM01000028">
    <property type="protein sequence ID" value="OLP43399.1"/>
    <property type="molecule type" value="Genomic_DNA"/>
</dbReference>
<evidence type="ECO:0000259" key="1">
    <source>
        <dbReference type="PROSITE" id="PS50943"/>
    </source>
</evidence>
<reference evidence="2 3" key="1">
    <citation type="submission" date="2016-09" db="EMBL/GenBank/DDBJ databases">
        <title>Rhizobium oryziradicis sp. nov., isolated from the root of rice.</title>
        <authorList>
            <person name="Zhao J."/>
            <person name="Zhang X."/>
        </authorList>
    </citation>
    <scope>NUCLEOTIDE SEQUENCE [LARGE SCALE GENOMIC DNA]</scope>
    <source>
        <strain evidence="2 3">N19</strain>
    </source>
</reference>
<dbReference type="RefSeq" id="WP_075640720.1">
    <property type="nucleotide sequence ID" value="NZ_MKIM01000028.1"/>
</dbReference>
<dbReference type="GO" id="GO:0003677">
    <property type="term" value="F:DNA binding"/>
    <property type="evidence" value="ECO:0007669"/>
    <property type="project" value="InterPro"/>
</dbReference>
<organism evidence="2 3">
    <name type="scientific">Rhizobium oryziradicis</name>
    <dbReference type="NCBI Taxonomy" id="1867956"/>
    <lineage>
        <taxon>Bacteria</taxon>
        <taxon>Pseudomonadati</taxon>
        <taxon>Pseudomonadota</taxon>
        <taxon>Alphaproteobacteria</taxon>
        <taxon>Hyphomicrobiales</taxon>
        <taxon>Rhizobiaceae</taxon>
        <taxon>Rhizobium/Agrobacterium group</taxon>
        <taxon>Rhizobium</taxon>
    </lineage>
</organism>
<evidence type="ECO:0000313" key="2">
    <source>
        <dbReference type="EMBL" id="OLP43399.1"/>
    </source>
</evidence>